<dbReference type="STRING" id="342668.A0A1B8GVS5"/>
<dbReference type="GO" id="GO:0000785">
    <property type="term" value="C:chromatin"/>
    <property type="evidence" value="ECO:0007669"/>
    <property type="project" value="TreeGrafter"/>
</dbReference>
<name>A0A1B8GVS5_9PEZI</name>
<dbReference type="Gene3D" id="3.30.160.60">
    <property type="entry name" value="Classic Zinc Finger"/>
    <property type="match status" value="2"/>
</dbReference>
<reference evidence="10 11" key="1">
    <citation type="submission" date="2016-03" db="EMBL/GenBank/DDBJ databases">
        <title>Comparative genomics of Pseudogymnoascus destructans, the fungus causing white-nose syndrome of bats.</title>
        <authorList>
            <person name="Palmer J.M."/>
            <person name="Drees K.P."/>
            <person name="Foster J.T."/>
            <person name="Lindner D.L."/>
        </authorList>
    </citation>
    <scope>NUCLEOTIDE SEQUENCE [LARGE SCALE GENOMIC DNA]</scope>
    <source>
        <strain evidence="10 11">UAMH 10579</strain>
    </source>
</reference>
<organism evidence="10 11">
    <name type="scientific">Pseudogymnoascus verrucosus</name>
    <dbReference type="NCBI Taxonomy" id="342668"/>
    <lineage>
        <taxon>Eukaryota</taxon>
        <taxon>Fungi</taxon>
        <taxon>Dikarya</taxon>
        <taxon>Ascomycota</taxon>
        <taxon>Pezizomycotina</taxon>
        <taxon>Leotiomycetes</taxon>
        <taxon>Thelebolales</taxon>
        <taxon>Thelebolaceae</taxon>
        <taxon>Pseudogymnoascus</taxon>
    </lineage>
</organism>
<dbReference type="InterPro" id="IPR007219">
    <property type="entry name" value="XnlR_reg_dom"/>
</dbReference>
<dbReference type="PANTHER" id="PTHR40626:SF14">
    <property type="entry name" value="C2H2 TYPE ZINC FINGER DOMAIN PROTEIN (AFU_ORTHOLOGUE AFUA_1G02360)"/>
    <property type="match status" value="1"/>
</dbReference>
<dbReference type="GeneID" id="28835193"/>
<dbReference type="SMART" id="SM00355">
    <property type="entry name" value="ZnF_C2H2"/>
    <property type="match status" value="2"/>
</dbReference>
<proteinExistence type="predicted"/>
<dbReference type="SUPFAM" id="SSF57667">
    <property type="entry name" value="beta-beta-alpha zinc fingers"/>
    <property type="match status" value="1"/>
</dbReference>
<evidence type="ECO:0000256" key="8">
    <source>
        <dbReference type="SAM" id="MobiDB-lite"/>
    </source>
</evidence>
<dbReference type="PANTHER" id="PTHR40626">
    <property type="entry name" value="MIP31509P"/>
    <property type="match status" value="1"/>
</dbReference>
<feature type="region of interest" description="Disordered" evidence="8">
    <location>
        <begin position="54"/>
        <end position="73"/>
    </location>
</feature>
<comment type="subcellular location">
    <subcellularLocation>
        <location evidence="1">Nucleus</location>
    </subcellularLocation>
</comment>
<evidence type="ECO:0000256" key="2">
    <source>
        <dbReference type="ARBA" id="ARBA00022723"/>
    </source>
</evidence>
<keyword evidence="2" id="KW-0479">Metal-binding</keyword>
<protein>
    <recommendedName>
        <fullName evidence="9">C2H2-type domain-containing protein</fullName>
    </recommendedName>
</protein>
<dbReference type="GO" id="GO:0000978">
    <property type="term" value="F:RNA polymerase II cis-regulatory region sequence-specific DNA binding"/>
    <property type="evidence" value="ECO:0007669"/>
    <property type="project" value="InterPro"/>
</dbReference>
<evidence type="ECO:0000256" key="7">
    <source>
        <dbReference type="PROSITE-ProRule" id="PRU00042"/>
    </source>
</evidence>
<evidence type="ECO:0000313" key="11">
    <source>
        <dbReference type="Proteomes" id="UP000091956"/>
    </source>
</evidence>
<dbReference type="PROSITE" id="PS50157">
    <property type="entry name" value="ZINC_FINGER_C2H2_2"/>
    <property type="match status" value="2"/>
</dbReference>
<evidence type="ECO:0000313" key="10">
    <source>
        <dbReference type="EMBL" id="OBT99937.2"/>
    </source>
</evidence>
<dbReference type="Pfam" id="PF04082">
    <property type="entry name" value="Fungal_trans"/>
    <property type="match status" value="1"/>
</dbReference>
<sequence>MECRYCRKTFSKGEHLRRHERCHTGSRPFVCADCKRPFARQDALIRHERLHTRKEGAEYASPASSAATQAPAVPTSMSQIVNTGVRRTAPSAEVGTPEQTWMEQQSMNSDVPDMLQAPDIGSDLIWPDSETLFQTIMSMDSTNQWQMPLGTLPFLPGVQQAGSDICDSQSNNFKSPDSFDDRGPAISAIPSGGSHRAVHDVSKMVSNLSSSVTAAIEATSITSVFLDECLHMFFVRFIPTFPVLHRATFVFRESTQPLLLNAMAIGSLYLGPKDSIAKGEALWRLAHIAVATNWETLITHRGPYDSCKGVQLVLTALLGQVYGALSKNRDVRTTSQAFHAIGFFWARHCGMFDNPPYPTTNLPPLNAPEATIDQEWRIWTAREIQQRALLGHYVLDGLTARMSGRPTSVRHAANSLNIPSGEAAFEASTGVAWLNCMRSENPNPPTFRSIFSSLFSLQSPPPTTLTFSAFSFRVILEGLQSLVSDCADDHATVGVPAKPEVRNALLQVYTWITASTHLPSADTLEILLQWHTTCLNACIDSSLLCRHICARYSIPQHVWGGSQAAIPGLDLVKWANSEDSRTALLHAIAIQEMVEQLPRGRAHVIHIPSCLFSAATIFSVFALAGIAQVNLPSVVDWKYLVSRADDASVAMTALAEASVSSETKRFVMGEHPSMFGVGGATRNLMYELNSMQKLFRCLTSQWGISIDMEVVMDQWIALCH</sequence>
<dbReference type="RefSeq" id="XP_059319991.1">
    <property type="nucleotide sequence ID" value="XM_059463388.1"/>
</dbReference>
<dbReference type="CDD" id="cd12148">
    <property type="entry name" value="fungal_TF_MHR"/>
    <property type="match status" value="1"/>
</dbReference>
<evidence type="ECO:0000256" key="6">
    <source>
        <dbReference type="ARBA" id="ARBA00023242"/>
    </source>
</evidence>
<keyword evidence="11" id="KW-1185">Reference proteome</keyword>
<evidence type="ECO:0000256" key="4">
    <source>
        <dbReference type="ARBA" id="ARBA00022771"/>
    </source>
</evidence>
<dbReference type="AlphaFoldDB" id="A0A1B8GVS5"/>
<dbReference type="InterPro" id="IPR051059">
    <property type="entry name" value="VerF-like"/>
</dbReference>
<dbReference type="Proteomes" id="UP000091956">
    <property type="component" value="Unassembled WGS sequence"/>
</dbReference>
<feature type="domain" description="C2H2-type" evidence="9">
    <location>
        <begin position="1"/>
        <end position="28"/>
    </location>
</feature>
<dbReference type="FunFam" id="3.30.160.60:FF:003641">
    <property type="match status" value="1"/>
</dbReference>
<evidence type="ECO:0000256" key="3">
    <source>
        <dbReference type="ARBA" id="ARBA00022737"/>
    </source>
</evidence>
<feature type="domain" description="C2H2-type" evidence="9">
    <location>
        <begin position="29"/>
        <end position="56"/>
    </location>
</feature>
<gene>
    <name evidence="10" type="ORF">VE01_01807</name>
</gene>
<dbReference type="GO" id="GO:0005634">
    <property type="term" value="C:nucleus"/>
    <property type="evidence" value="ECO:0007669"/>
    <property type="project" value="UniProtKB-SubCell"/>
</dbReference>
<evidence type="ECO:0000256" key="1">
    <source>
        <dbReference type="ARBA" id="ARBA00004123"/>
    </source>
</evidence>
<evidence type="ECO:0000259" key="9">
    <source>
        <dbReference type="PROSITE" id="PS50157"/>
    </source>
</evidence>
<evidence type="ECO:0000256" key="5">
    <source>
        <dbReference type="ARBA" id="ARBA00022833"/>
    </source>
</evidence>
<feature type="compositionally biased region" description="Low complexity" evidence="8">
    <location>
        <begin position="60"/>
        <end position="73"/>
    </location>
</feature>
<reference evidence="11" key="2">
    <citation type="journal article" date="2018" name="Nat. Commun.">
        <title>Extreme sensitivity to ultraviolet light in the fungal pathogen causing white-nose syndrome of bats.</title>
        <authorList>
            <person name="Palmer J.M."/>
            <person name="Drees K.P."/>
            <person name="Foster J.T."/>
            <person name="Lindner D.L."/>
        </authorList>
    </citation>
    <scope>NUCLEOTIDE SEQUENCE [LARGE SCALE GENOMIC DNA]</scope>
    <source>
        <strain evidence="11">UAMH 10579</strain>
    </source>
</reference>
<dbReference type="EMBL" id="KV460210">
    <property type="protein sequence ID" value="OBT99937.2"/>
    <property type="molecule type" value="Genomic_DNA"/>
</dbReference>
<keyword evidence="6" id="KW-0539">Nucleus</keyword>
<keyword evidence="5" id="KW-0862">Zinc</keyword>
<accession>A0A1B8GVS5</accession>
<dbReference type="InterPro" id="IPR013087">
    <property type="entry name" value="Znf_C2H2_type"/>
</dbReference>
<keyword evidence="4 7" id="KW-0863">Zinc-finger</keyword>
<dbReference type="PROSITE" id="PS00028">
    <property type="entry name" value="ZINC_FINGER_C2H2_1"/>
    <property type="match status" value="2"/>
</dbReference>
<dbReference type="GO" id="GO:0000981">
    <property type="term" value="F:DNA-binding transcription factor activity, RNA polymerase II-specific"/>
    <property type="evidence" value="ECO:0007669"/>
    <property type="project" value="InterPro"/>
</dbReference>
<dbReference type="InterPro" id="IPR036236">
    <property type="entry name" value="Znf_C2H2_sf"/>
</dbReference>
<keyword evidence="3" id="KW-0677">Repeat</keyword>
<dbReference type="GO" id="GO:0006351">
    <property type="term" value="P:DNA-templated transcription"/>
    <property type="evidence" value="ECO:0007669"/>
    <property type="project" value="InterPro"/>
</dbReference>
<dbReference type="GO" id="GO:0008270">
    <property type="term" value="F:zinc ion binding"/>
    <property type="evidence" value="ECO:0007669"/>
    <property type="project" value="UniProtKB-KW"/>
</dbReference>